<evidence type="ECO:0000259" key="6">
    <source>
        <dbReference type="Pfam" id="PF02789"/>
    </source>
</evidence>
<dbReference type="PANTHER" id="PTHR11963:SF23">
    <property type="entry name" value="CYTOSOL AMINOPEPTIDASE"/>
    <property type="match status" value="1"/>
</dbReference>
<keyword evidence="3" id="KW-0645">Protease</keyword>
<name>A0A381X9M0_9ZZZZ</name>
<evidence type="ECO:0000256" key="2">
    <source>
        <dbReference type="ARBA" id="ARBA00022438"/>
    </source>
</evidence>
<dbReference type="GO" id="GO:0006508">
    <property type="term" value="P:proteolysis"/>
    <property type="evidence" value="ECO:0007669"/>
    <property type="project" value="UniProtKB-KW"/>
</dbReference>
<dbReference type="AlphaFoldDB" id="A0A381X9M0"/>
<keyword evidence="4" id="KW-0378">Hydrolase</keyword>
<dbReference type="InterPro" id="IPR000819">
    <property type="entry name" value="Peptidase_M17_C"/>
</dbReference>
<dbReference type="Pfam" id="PF00883">
    <property type="entry name" value="Peptidase_M17"/>
    <property type="match status" value="1"/>
</dbReference>
<dbReference type="Pfam" id="PF02789">
    <property type="entry name" value="Peptidase_M17_N"/>
    <property type="match status" value="1"/>
</dbReference>
<proteinExistence type="inferred from homology"/>
<feature type="non-terminal residue" evidence="7">
    <location>
        <position position="294"/>
    </location>
</feature>
<dbReference type="SUPFAM" id="SSF52949">
    <property type="entry name" value="Macro domain-like"/>
    <property type="match status" value="1"/>
</dbReference>
<evidence type="ECO:0000259" key="5">
    <source>
        <dbReference type="Pfam" id="PF00883"/>
    </source>
</evidence>
<dbReference type="Gene3D" id="3.40.220.10">
    <property type="entry name" value="Leucine Aminopeptidase, subunit E, domain 1"/>
    <property type="match status" value="1"/>
</dbReference>
<accession>A0A381X9M0</accession>
<protein>
    <recommendedName>
        <fullName evidence="8">Cytosol aminopeptidase domain-containing protein</fullName>
    </recommendedName>
</protein>
<keyword evidence="2" id="KW-0031">Aminopeptidase</keyword>
<dbReference type="InterPro" id="IPR011356">
    <property type="entry name" value="Leucine_aapep/pepB"/>
</dbReference>
<comment type="similarity">
    <text evidence="1">Belongs to the peptidase M17 family.</text>
</comment>
<dbReference type="SUPFAM" id="SSF53187">
    <property type="entry name" value="Zn-dependent exopeptidases"/>
    <property type="match status" value="1"/>
</dbReference>
<evidence type="ECO:0000256" key="3">
    <source>
        <dbReference type="ARBA" id="ARBA00022670"/>
    </source>
</evidence>
<sequence length="294" mass="31324">MIKIKQKSDKPLEHKTECLILPCPEEKKPSGTVQTMDAALNGAITTAFENKRFTGKINQTLLLNNTGCLKADNLLLVGVGKAKEVTAEKICQASGTAAKLAEKSNFTSVTVFLNECCFDQIAKGKGGLYGELSGAVAEGTGLALYHFDTYKSTDEKDDPLSRVGQLALIPASKTRQVTVEKSISRAEKIISAVHSARDLISHPGNTATPTFLADHAKTMARKNKITCKVLGKKEMEKLGMGALLGVSRGSHEPPALIVLEYYGTSKKKAPTVIVGKGVTFDTGGISLKPSASMD</sequence>
<dbReference type="GO" id="GO:0030145">
    <property type="term" value="F:manganese ion binding"/>
    <property type="evidence" value="ECO:0007669"/>
    <property type="project" value="InterPro"/>
</dbReference>
<feature type="domain" description="Cytosol aminopeptidase" evidence="5">
    <location>
        <begin position="196"/>
        <end position="294"/>
    </location>
</feature>
<dbReference type="InterPro" id="IPR043472">
    <property type="entry name" value="Macro_dom-like"/>
</dbReference>
<reference evidence="7" key="1">
    <citation type="submission" date="2018-05" db="EMBL/GenBank/DDBJ databases">
        <authorList>
            <person name="Lanie J.A."/>
            <person name="Ng W.-L."/>
            <person name="Kazmierczak K.M."/>
            <person name="Andrzejewski T.M."/>
            <person name="Davidsen T.M."/>
            <person name="Wayne K.J."/>
            <person name="Tettelin H."/>
            <person name="Glass J.I."/>
            <person name="Rusch D."/>
            <person name="Podicherti R."/>
            <person name="Tsui H.-C.T."/>
            <person name="Winkler M.E."/>
        </authorList>
    </citation>
    <scope>NUCLEOTIDE SEQUENCE</scope>
</reference>
<dbReference type="PANTHER" id="PTHR11963">
    <property type="entry name" value="LEUCINE AMINOPEPTIDASE-RELATED"/>
    <property type="match status" value="1"/>
</dbReference>
<feature type="non-terminal residue" evidence="7">
    <location>
        <position position="1"/>
    </location>
</feature>
<feature type="domain" description="Peptidase M17 leucyl aminopeptidase N-terminal" evidence="6">
    <location>
        <begin position="21"/>
        <end position="153"/>
    </location>
</feature>
<evidence type="ECO:0000256" key="1">
    <source>
        <dbReference type="ARBA" id="ARBA00009528"/>
    </source>
</evidence>
<dbReference type="EMBL" id="UINC01014366">
    <property type="protein sequence ID" value="SVA61320.1"/>
    <property type="molecule type" value="Genomic_DNA"/>
</dbReference>
<evidence type="ECO:0000313" key="7">
    <source>
        <dbReference type="EMBL" id="SVA61320.1"/>
    </source>
</evidence>
<evidence type="ECO:0000256" key="4">
    <source>
        <dbReference type="ARBA" id="ARBA00022801"/>
    </source>
</evidence>
<organism evidence="7">
    <name type="scientific">marine metagenome</name>
    <dbReference type="NCBI Taxonomy" id="408172"/>
    <lineage>
        <taxon>unclassified sequences</taxon>
        <taxon>metagenomes</taxon>
        <taxon>ecological metagenomes</taxon>
    </lineage>
</organism>
<dbReference type="InterPro" id="IPR008283">
    <property type="entry name" value="Peptidase_M17_N"/>
</dbReference>
<gene>
    <name evidence="7" type="ORF">METZ01_LOCUS114174</name>
</gene>
<evidence type="ECO:0008006" key="8">
    <source>
        <dbReference type="Google" id="ProtNLM"/>
    </source>
</evidence>
<dbReference type="GO" id="GO:0005737">
    <property type="term" value="C:cytoplasm"/>
    <property type="evidence" value="ECO:0007669"/>
    <property type="project" value="InterPro"/>
</dbReference>
<dbReference type="GO" id="GO:0070006">
    <property type="term" value="F:metalloaminopeptidase activity"/>
    <property type="evidence" value="ECO:0007669"/>
    <property type="project" value="InterPro"/>
</dbReference>
<dbReference type="Gene3D" id="3.40.630.10">
    <property type="entry name" value="Zn peptidases"/>
    <property type="match status" value="1"/>
</dbReference>